<dbReference type="AlphaFoldDB" id="A0AAW5BTJ3"/>
<proteinExistence type="predicted"/>
<dbReference type="Proteomes" id="UP001299608">
    <property type="component" value="Unassembled WGS sequence"/>
</dbReference>
<dbReference type="InterPro" id="IPR002560">
    <property type="entry name" value="Transposase_DDE"/>
</dbReference>
<accession>A0AAW5BTJ3</accession>
<evidence type="ECO:0000259" key="1">
    <source>
        <dbReference type="Pfam" id="PF01610"/>
    </source>
</evidence>
<comment type="caution">
    <text evidence="2">The sequence shown here is derived from an EMBL/GenBank/DDBJ whole genome shotgun (WGS) entry which is preliminary data.</text>
</comment>
<protein>
    <submittedName>
        <fullName evidence="2">Transposase</fullName>
    </submittedName>
</protein>
<reference evidence="2" key="1">
    <citation type="submission" date="2022-01" db="EMBL/GenBank/DDBJ databases">
        <title>Collection of gut derived symbiotic bacterial strains cultured from healthy donors.</title>
        <authorList>
            <person name="Lin H."/>
            <person name="Kohout C."/>
            <person name="Waligurski E."/>
            <person name="Pamer E.G."/>
        </authorList>
    </citation>
    <scope>NUCLEOTIDE SEQUENCE</scope>
    <source>
        <strain evidence="2">DFI.6.55</strain>
    </source>
</reference>
<name>A0AAW5BTJ3_9FIRM</name>
<evidence type="ECO:0000313" key="3">
    <source>
        <dbReference type="Proteomes" id="UP001299608"/>
    </source>
</evidence>
<organism evidence="2 3">
    <name type="scientific">Enterocloster aldenensis</name>
    <dbReference type="NCBI Taxonomy" id="358742"/>
    <lineage>
        <taxon>Bacteria</taxon>
        <taxon>Bacillati</taxon>
        <taxon>Bacillota</taxon>
        <taxon>Clostridia</taxon>
        <taxon>Lachnospirales</taxon>
        <taxon>Lachnospiraceae</taxon>
        <taxon>Enterocloster</taxon>
    </lineage>
</organism>
<sequence>MTGLRIHRIVGSRNLRAVPRLTGPGTIKILNAFKYGLTNGPTEGFNNKIKVLKQSSYGIRNFKPYLVYSKSVKLGTIHKRCICRSVGEGNQNSAAILCSQSS</sequence>
<dbReference type="Pfam" id="PF01610">
    <property type="entry name" value="DDE_Tnp_ISL3"/>
    <property type="match status" value="1"/>
</dbReference>
<feature type="domain" description="Transposase IS204/IS1001/IS1096/IS1165 DDE" evidence="1">
    <location>
        <begin position="28"/>
        <end position="66"/>
    </location>
</feature>
<gene>
    <name evidence="2" type="ORF">L0N08_17325</name>
</gene>
<evidence type="ECO:0000313" key="2">
    <source>
        <dbReference type="EMBL" id="MCG4747187.1"/>
    </source>
</evidence>
<dbReference type="EMBL" id="JAKNGE010000022">
    <property type="protein sequence ID" value="MCG4747187.1"/>
    <property type="molecule type" value="Genomic_DNA"/>
</dbReference>